<evidence type="ECO:0000313" key="1">
    <source>
        <dbReference type="EMBL" id="GMA33674.1"/>
    </source>
</evidence>
<name>A0AA37XIC5_9MICO</name>
<comment type="caution">
    <text evidence="1">The sequence shown here is derived from an EMBL/GenBank/DDBJ whole genome shotgun (WGS) entry which is preliminary data.</text>
</comment>
<protein>
    <submittedName>
        <fullName evidence="1">Uncharacterized protein</fullName>
    </submittedName>
</protein>
<reference evidence="1" key="1">
    <citation type="journal article" date="2014" name="Int. J. Syst. Evol. Microbiol.">
        <title>Complete genome sequence of Corynebacterium casei LMG S-19264T (=DSM 44701T), isolated from a smear-ripened cheese.</title>
        <authorList>
            <consortium name="US DOE Joint Genome Institute (JGI-PGF)"/>
            <person name="Walter F."/>
            <person name="Albersmeier A."/>
            <person name="Kalinowski J."/>
            <person name="Ruckert C."/>
        </authorList>
    </citation>
    <scope>NUCLEOTIDE SEQUENCE</scope>
    <source>
        <strain evidence="1">NBRC 112290</strain>
    </source>
</reference>
<dbReference type="EMBL" id="BSUM01000004">
    <property type="protein sequence ID" value="GMA33743.1"/>
    <property type="molecule type" value="Genomic_DNA"/>
</dbReference>
<evidence type="ECO:0000313" key="3">
    <source>
        <dbReference type="Proteomes" id="UP001157161"/>
    </source>
</evidence>
<accession>A0AA37XIC5</accession>
<proteinExistence type="predicted"/>
<dbReference type="RefSeq" id="WP_284252954.1">
    <property type="nucleotide sequence ID" value="NZ_BSUM01000003.1"/>
</dbReference>
<dbReference type="Proteomes" id="UP001157161">
    <property type="component" value="Unassembled WGS sequence"/>
</dbReference>
<evidence type="ECO:0000313" key="2">
    <source>
        <dbReference type="EMBL" id="GMA33743.1"/>
    </source>
</evidence>
<dbReference type="EMBL" id="BSUM01000003">
    <property type="protein sequence ID" value="GMA33674.1"/>
    <property type="molecule type" value="Genomic_DNA"/>
</dbReference>
<reference evidence="1" key="2">
    <citation type="submission" date="2023-02" db="EMBL/GenBank/DDBJ databases">
        <authorList>
            <person name="Sun Q."/>
            <person name="Mori K."/>
        </authorList>
    </citation>
    <scope>NUCLEOTIDE SEQUENCE</scope>
    <source>
        <strain evidence="1">NBRC 112290</strain>
    </source>
</reference>
<sequence length="96" mass="10782">MKRLPGQSPEALAARDALRAYLRAQEAAPDLYDRAVVLEELVQEFYDHTKFRAPGGAGLDGRDGPERHAVGAVRDAARAWREELRAQRRAERATRN</sequence>
<keyword evidence="3" id="KW-1185">Reference proteome</keyword>
<gene>
    <name evidence="1" type="ORF">GCM10025875_36660</name>
    <name evidence="2" type="ORF">GCM10025875_37350</name>
</gene>
<dbReference type="AlphaFoldDB" id="A0AA37XIC5"/>
<organism evidence="1 3">
    <name type="scientific">Litorihabitans aurantiacus</name>
    <dbReference type="NCBI Taxonomy" id="1930061"/>
    <lineage>
        <taxon>Bacteria</taxon>
        <taxon>Bacillati</taxon>
        <taxon>Actinomycetota</taxon>
        <taxon>Actinomycetes</taxon>
        <taxon>Micrococcales</taxon>
        <taxon>Beutenbergiaceae</taxon>
        <taxon>Litorihabitans</taxon>
    </lineage>
</organism>